<reference evidence="4" key="1">
    <citation type="journal article" date="2019" name="Int. J. Syst. Evol. Microbiol.">
        <title>The Global Catalogue of Microorganisms (GCM) 10K type strain sequencing project: providing services to taxonomists for standard genome sequencing and annotation.</title>
        <authorList>
            <consortium name="The Broad Institute Genomics Platform"/>
            <consortium name="The Broad Institute Genome Sequencing Center for Infectious Disease"/>
            <person name="Wu L."/>
            <person name="Ma J."/>
        </authorList>
    </citation>
    <scope>NUCLEOTIDE SEQUENCE [LARGE SCALE GENOMIC DNA]</scope>
    <source>
        <strain evidence="4">JCM 17979</strain>
    </source>
</reference>
<dbReference type="EMBL" id="BAABHO010000001">
    <property type="protein sequence ID" value="GAA4772969.1"/>
    <property type="molecule type" value="Genomic_DNA"/>
</dbReference>
<dbReference type="InterPro" id="IPR001296">
    <property type="entry name" value="Glyco_trans_1"/>
</dbReference>
<sequence>MGYNCSAKWLGDGPLRDQVADFVSAMGADEFVEFPGSTSEVSREIENASLVLLTSRREGLPLTILEGMSLSRAVVTPDVGSCRDVVTDGETGILFDVSADADTIASRIAAAVRAGKLQALGEAGRRRFVADCSLDVMSQKVIDQYVLAIDAV</sequence>
<protein>
    <recommendedName>
        <fullName evidence="2">Glycosyl transferase family 1 domain-containing protein</fullName>
    </recommendedName>
</protein>
<dbReference type="Proteomes" id="UP001500928">
    <property type="component" value="Unassembled WGS sequence"/>
</dbReference>
<gene>
    <name evidence="3" type="ORF">GCM10023200_01700</name>
</gene>
<evidence type="ECO:0000313" key="4">
    <source>
        <dbReference type="Proteomes" id="UP001500928"/>
    </source>
</evidence>
<name>A0ABP9A2X3_9PSEU</name>
<evidence type="ECO:0000259" key="2">
    <source>
        <dbReference type="Pfam" id="PF00534"/>
    </source>
</evidence>
<dbReference type="PANTHER" id="PTHR12526">
    <property type="entry name" value="GLYCOSYLTRANSFERASE"/>
    <property type="match status" value="1"/>
</dbReference>
<dbReference type="SUPFAM" id="SSF53756">
    <property type="entry name" value="UDP-Glycosyltransferase/glycogen phosphorylase"/>
    <property type="match status" value="1"/>
</dbReference>
<keyword evidence="1" id="KW-0808">Transferase</keyword>
<keyword evidence="4" id="KW-1185">Reference proteome</keyword>
<proteinExistence type="predicted"/>
<dbReference type="Gene3D" id="3.40.50.2000">
    <property type="entry name" value="Glycogen Phosphorylase B"/>
    <property type="match status" value="2"/>
</dbReference>
<organism evidence="3 4">
    <name type="scientific">Actinomycetospora chlora</name>
    <dbReference type="NCBI Taxonomy" id="663608"/>
    <lineage>
        <taxon>Bacteria</taxon>
        <taxon>Bacillati</taxon>
        <taxon>Actinomycetota</taxon>
        <taxon>Actinomycetes</taxon>
        <taxon>Pseudonocardiales</taxon>
        <taxon>Pseudonocardiaceae</taxon>
        <taxon>Actinomycetospora</taxon>
    </lineage>
</organism>
<evidence type="ECO:0000313" key="3">
    <source>
        <dbReference type="EMBL" id="GAA4772969.1"/>
    </source>
</evidence>
<feature type="domain" description="Glycosyl transferase family 1" evidence="2">
    <location>
        <begin position="10"/>
        <end position="126"/>
    </location>
</feature>
<accession>A0ABP9A2X3</accession>
<evidence type="ECO:0000256" key="1">
    <source>
        <dbReference type="ARBA" id="ARBA00022679"/>
    </source>
</evidence>
<comment type="caution">
    <text evidence="3">The sequence shown here is derived from an EMBL/GenBank/DDBJ whole genome shotgun (WGS) entry which is preliminary data.</text>
</comment>
<dbReference type="Pfam" id="PF00534">
    <property type="entry name" value="Glycos_transf_1"/>
    <property type="match status" value="1"/>
</dbReference>